<evidence type="ECO:0000256" key="2">
    <source>
        <dbReference type="ARBA" id="ARBA00009936"/>
    </source>
</evidence>
<comment type="subcellular location">
    <subcellularLocation>
        <location evidence="1">Golgi apparatus membrane</location>
        <topology evidence="1">Peripheral membrane protein</topology>
    </subcellularLocation>
</comment>
<evidence type="ECO:0000256" key="9">
    <source>
        <dbReference type="SAM" id="MobiDB-lite"/>
    </source>
</evidence>
<evidence type="ECO:0000259" key="10">
    <source>
        <dbReference type="Pfam" id="PF04136"/>
    </source>
</evidence>
<feature type="compositionally biased region" description="Low complexity" evidence="9">
    <location>
        <begin position="92"/>
        <end position="108"/>
    </location>
</feature>
<protein>
    <recommendedName>
        <fullName evidence="3">Conserved oligomeric Golgi complex subunit 3</fullName>
    </recommendedName>
    <alternativeName>
        <fullName evidence="8">Component of oligomeric Golgi complex 3</fullName>
    </alternativeName>
</protein>
<evidence type="ECO:0000256" key="1">
    <source>
        <dbReference type="ARBA" id="ARBA00004395"/>
    </source>
</evidence>
<dbReference type="GO" id="GO:0006891">
    <property type="term" value="P:intra-Golgi vesicle-mediated transport"/>
    <property type="evidence" value="ECO:0007669"/>
    <property type="project" value="TreeGrafter"/>
</dbReference>
<gene>
    <name evidence="12" type="primary">COG3</name>
    <name evidence="12" type="ORF">H4R20_001545</name>
</gene>
<feature type="domain" description="Conserved oligomeric Golgi complex subunit 3 C-terminal" evidence="11">
    <location>
        <begin position="374"/>
        <end position="782"/>
    </location>
</feature>
<proteinExistence type="inferred from homology"/>
<organism evidence="12 13">
    <name type="scientific">Coemansia guatemalensis</name>
    <dbReference type="NCBI Taxonomy" id="2761395"/>
    <lineage>
        <taxon>Eukaryota</taxon>
        <taxon>Fungi</taxon>
        <taxon>Fungi incertae sedis</taxon>
        <taxon>Zoopagomycota</taxon>
        <taxon>Kickxellomycotina</taxon>
        <taxon>Kickxellomycetes</taxon>
        <taxon>Kickxellales</taxon>
        <taxon>Kickxellaceae</taxon>
        <taxon>Coemansia</taxon>
    </lineage>
</organism>
<evidence type="ECO:0000313" key="12">
    <source>
        <dbReference type="EMBL" id="KAJ2806808.1"/>
    </source>
</evidence>
<reference evidence="12" key="1">
    <citation type="submission" date="2022-07" db="EMBL/GenBank/DDBJ databases">
        <title>Phylogenomic reconstructions and comparative analyses of Kickxellomycotina fungi.</title>
        <authorList>
            <person name="Reynolds N.K."/>
            <person name="Stajich J.E."/>
            <person name="Barry K."/>
            <person name="Grigoriev I.V."/>
            <person name="Crous P."/>
            <person name="Smith M.E."/>
        </authorList>
    </citation>
    <scope>NUCLEOTIDE SEQUENCE</scope>
    <source>
        <strain evidence="12">NRRL 1565</strain>
    </source>
</reference>
<evidence type="ECO:0000256" key="4">
    <source>
        <dbReference type="ARBA" id="ARBA00022448"/>
    </source>
</evidence>
<feature type="region of interest" description="Disordered" evidence="9">
    <location>
        <begin position="687"/>
        <end position="712"/>
    </location>
</feature>
<dbReference type="GO" id="GO:0005801">
    <property type="term" value="C:cis-Golgi network"/>
    <property type="evidence" value="ECO:0007669"/>
    <property type="project" value="InterPro"/>
</dbReference>
<evidence type="ECO:0000256" key="5">
    <source>
        <dbReference type="ARBA" id="ARBA00022927"/>
    </source>
</evidence>
<dbReference type="InterPro" id="IPR048320">
    <property type="entry name" value="COG3_N"/>
</dbReference>
<dbReference type="OrthoDB" id="296793at2759"/>
<keyword evidence="4" id="KW-0813">Transport</keyword>
<dbReference type="Proteomes" id="UP001140094">
    <property type="component" value="Unassembled WGS sequence"/>
</dbReference>
<feature type="domain" description="Conserved oligomeric Golgi complex subunit 3 N-terminal" evidence="10">
    <location>
        <begin position="211"/>
        <end position="354"/>
    </location>
</feature>
<keyword evidence="7" id="KW-0472">Membrane</keyword>
<name>A0A9W8LT48_9FUNG</name>
<feature type="region of interest" description="Disordered" evidence="9">
    <location>
        <begin position="150"/>
        <end position="170"/>
    </location>
</feature>
<dbReference type="PANTHER" id="PTHR13302">
    <property type="entry name" value="CONSERVED OLIGOMERIC GOLGI COMPLEX COMPONENT 3"/>
    <property type="match status" value="1"/>
</dbReference>
<dbReference type="Pfam" id="PF04136">
    <property type="entry name" value="COG3_N"/>
    <property type="match status" value="1"/>
</dbReference>
<dbReference type="Pfam" id="PF20671">
    <property type="entry name" value="COG3_C"/>
    <property type="match status" value="1"/>
</dbReference>
<evidence type="ECO:0000259" key="11">
    <source>
        <dbReference type="Pfam" id="PF20671"/>
    </source>
</evidence>
<keyword evidence="5" id="KW-0653">Protein transport</keyword>
<evidence type="ECO:0000256" key="8">
    <source>
        <dbReference type="ARBA" id="ARBA00031339"/>
    </source>
</evidence>
<evidence type="ECO:0000256" key="7">
    <source>
        <dbReference type="ARBA" id="ARBA00023136"/>
    </source>
</evidence>
<comment type="similarity">
    <text evidence="2">Belongs to the COG3 family.</text>
</comment>
<dbReference type="EMBL" id="JANBUO010000158">
    <property type="protein sequence ID" value="KAJ2806808.1"/>
    <property type="molecule type" value="Genomic_DNA"/>
</dbReference>
<evidence type="ECO:0000313" key="13">
    <source>
        <dbReference type="Proteomes" id="UP001140094"/>
    </source>
</evidence>
<sequence>MAMERTPSYQDDWEQKYAVPEGLWSSIALLQDACADFPTQLLAQGLASAASEEAGLSQVELPDNATNGASDGRVKSPFTNPQLQMLRSSPQLSARRNASLRNLAALARGTPSRSRADSLDSHNGRHMLPAPGISEKQTAGALGITLAGTNGARSDRIPQSMDMPDGDSLSLSESESEQAAVPIETTAQFLEWYGKVESRLAEGQDQEAHAFAEQLRMRVGQCSEMLECISGIQGLLQKMEADYDKVCSQTGGVKDACAEYQRRRDRYIDMANDISEQLSVYNSLGPISQLFNSPGDRVCLNEEFLPSLERAEAAISFIEAHSEARDSELYLMRFSQCRMRGLSLIKMHALRAFKALGADVSNGNASGKPMGRSTALYVRFRASAVTLSPLIRALQSRSTVPGSTERQVFADVQSAYFQMRRAWLRPYILDCLKTIANEHEESGAADANKIAADSGARVESLRDWCAFVMNVCADEYRLYYDFFDRHQDTSEGSSVAMSSELREYLDSIMAIFHEHVRPLIIHESDVAVLAEISMTLLTYYKPMPMATASEAAASDASNAGLSDDENTPRDSHSFIQEEDGLDAFYAVVYQILQDAQQRLAYKAQSYIRSHISGYKITKPDAESIIRWVQLSVRLGITDPEELAEFVSEAAKVVDLQDSESASVASAQPISRASSSFADVVTGSSDAVEVQGSVEDPSNASKEQPDFRPSPTIQRLLERVPGGQLTAKDVEALQWMYPPVKNYHWLVSLIDGCLDTEVQAGIVEEALTACKQNLLNQGARFVRENITSSKGASGSKKDTKDALTAGADAEQQAHLFTVINAPTHIA</sequence>
<evidence type="ECO:0000256" key="3">
    <source>
        <dbReference type="ARBA" id="ARBA00020976"/>
    </source>
</evidence>
<keyword evidence="6" id="KW-0333">Golgi apparatus</keyword>
<evidence type="ECO:0000256" key="6">
    <source>
        <dbReference type="ARBA" id="ARBA00023034"/>
    </source>
</evidence>
<feature type="region of interest" description="Disordered" evidence="9">
    <location>
        <begin position="62"/>
        <end position="132"/>
    </location>
</feature>
<comment type="caution">
    <text evidence="12">The sequence shown here is derived from an EMBL/GenBank/DDBJ whole genome shotgun (WGS) entry which is preliminary data.</text>
</comment>
<dbReference type="InterPro" id="IPR048685">
    <property type="entry name" value="COG3_C"/>
</dbReference>
<accession>A0A9W8LT48</accession>
<dbReference type="GO" id="GO:0017119">
    <property type="term" value="C:Golgi transport complex"/>
    <property type="evidence" value="ECO:0007669"/>
    <property type="project" value="TreeGrafter"/>
</dbReference>
<keyword evidence="13" id="KW-1185">Reference proteome</keyword>
<dbReference type="GO" id="GO:0000139">
    <property type="term" value="C:Golgi membrane"/>
    <property type="evidence" value="ECO:0007669"/>
    <property type="project" value="UniProtKB-SubCell"/>
</dbReference>
<feature type="compositionally biased region" description="Basic and acidic residues" evidence="9">
    <location>
        <begin position="114"/>
        <end position="123"/>
    </location>
</feature>
<dbReference type="GO" id="GO:0006886">
    <property type="term" value="P:intracellular protein transport"/>
    <property type="evidence" value="ECO:0007669"/>
    <property type="project" value="InterPro"/>
</dbReference>
<dbReference type="InterPro" id="IPR007265">
    <property type="entry name" value="COG_su3"/>
</dbReference>
<dbReference type="GO" id="GO:0007030">
    <property type="term" value="P:Golgi organization"/>
    <property type="evidence" value="ECO:0007669"/>
    <property type="project" value="TreeGrafter"/>
</dbReference>
<dbReference type="PANTHER" id="PTHR13302:SF8">
    <property type="entry name" value="CONSERVED OLIGOMERIC GOLGI COMPLEX SUBUNIT 3"/>
    <property type="match status" value="1"/>
</dbReference>
<feature type="compositionally biased region" description="Polar residues" evidence="9">
    <location>
        <begin position="77"/>
        <end position="91"/>
    </location>
</feature>
<dbReference type="AlphaFoldDB" id="A0A9W8LT48"/>